<proteinExistence type="predicted"/>
<dbReference type="EMBL" id="LR797196">
    <property type="protein sequence ID" value="CAB4193153.1"/>
    <property type="molecule type" value="Genomic_DNA"/>
</dbReference>
<accession>A0A6J5R5R2</accession>
<dbReference type="EMBL" id="LR796798">
    <property type="protein sequence ID" value="CAB4167015.1"/>
    <property type="molecule type" value="Genomic_DNA"/>
</dbReference>
<evidence type="ECO:0000313" key="3">
    <source>
        <dbReference type="EMBL" id="CAB4179201.1"/>
    </source>
</evidence>
<evidence type="ECO:0000313" key="6">
    <source>
        <dbReference type="EMBL" id="CAB5231574.1"/>
    </source>
</evidence>
<protein>
    <submittedName>
        <fullName evidence="4">Uncharacterized protein</fullName>
    </submittedName>
</protein>
<evidence type="ECO:0000313" key="4">
    <source>
        <dbReference type="EMBL" id="CAB4189088.1"/>
    </source>
</evidence>
<gene>
    <name evidence="3" type="ORF">UFOVP1034_44</name>
    <name evidence="4" type="ORF">UFOVP1177_44</name>
    <name evidence="5" type="ORF">UFOVP1243_31</name>
    <name evidence="6" type="ORF">UFOVP1581_114</name>
    <name evidence="1" type="ORF">UFOVP854_114</name>
    <name evidence="2" type="ORF">UFOVP964_114</name>
</gene>
<name>A0A6J5R5R2_9CAUD</name>
<dbReference type="EMBL" id="LR796924">
    <property type="protein sequence ID" value="CAB4175046.1"/>
    <property type="molecule type" value="Genomic_DNA"/>
</dbReference>
<dbReference type="EMBL" id="LR798433">
    <property type="protein sequence ID" value="CAB5231574.1"/>
    <property type="molecule type" value="Genomic_DNA"/>
</dbReference>
<reference evidence="4" key="1">
    <citation type="submission" date="2020-05" db="EMBL/GenBank/DDBJ databases">
        <authorList>
            <person name="Chiriac C."/>
            <person name="Salcher M."/>
            <person name="Ghai R."/>
            <person name="Kavagutti S V."/>
        </authorList>
    </citation>
    <scope>NUCLEOTIDE SEQUENCE</scope>
</reference>
<evidence type="ECO:0000313" key="5">
    <source>
        <dbReference type="EMBL" id="CAB4193153.1"/>
    </source>
</evidence>
<dbReference type="EMBL" id="LR796979">
    <property type="protein sequence ID" value="CAB4179201.1"/>
    <property type="molecule type" value="Genomic_DNA"/>
</dbReference>
<sequence>MKLGKFTLRKPWVKLVDIPLEKEIYYAVKKSMLEDMLRQTIEDAHDTR</sequence>
<dbReference type="EMBL" id="LR797132">
    <property type="protein sequence ID" value="CAB4189088.1"/>
    <property type="molecule type" value="Genomic_DNA"/>
</dbReference>
<evidence type="ECO:0000313" key="1">
    <source>
        <dbReference type="EMBL" id="CAB4167015.1"/>
    </source>
</evidence>
<evidence type="ECO:0000313" key="2">
    <source>
        <dbReference type="EMBL" id="CAB4175046.1"/>
    </source>
</evidence>
<organism evidence="4">
    <name type="scientific">uncultured Caudovirales phage</name>
    <dbReference type="NCBI Taxonomy" id="2100421"/>
    <lineage>
        <taxon>Viruses</taxon>
        <taxon>Duplodnaviria</taxon>
        <taxon>Heunggongvirae</taxon>
        <taxon>Uroviricota</taxon>
        <taxon>Caudoviricetes</taxon>
        <taxon>Peduoviridae</taxon>
        <taxon>Maltschvirus</taxon>
        <taxon>Maltschvirus maltsch</taxon>
    </lineage>
</organism>